<dbReference type="InterPro" id="IPR009057">
    <property type="entry name" value="Homeodomain-like_sf"/>
</dbReference>
<feature type="region of interest" description="Disordered" evidence="9">
    <location>
        <begin position="228"/>
        <end position="301"/>
    </location>
</feature>
<keyword evidence="3" id="KW-0805">Transcription regulation</keyword>
<evidence type="ECO:0000313" key="11">
    <source>
        <dbReference type="EMBL" id="JAV47934.1"/>
    </source>
</evidence>
<keyword evidence="6" id="KW-0804">Transcription</keyword>
<feature type="compositionally biased region" description="Acidic residues" evidence="9">
    <location>
        <begin position="277"/>
        <end position="292"/>
    </location>
</feature>
<feature type="compositionally biased region" description="Basic and acidic residues" evidence="9">
    <location>
        <begin position="174"/>
        <end position="194"/>
    </location>
</feature>
<feature type="region of interest" description="Disordered" evidence="9">
    <location>
        <begin position="641"/>
        <end position="680"/>
    </location>
</feature>
<dbReference type="GO" id="GO:0000981">
    <property type="term" value="F:DNA-binding transcription factor activity, RNA polymerase II-specific"/>
    <property type="evidence" value="ECO:0007669"/>
    <property type="project" value="TreeGrafter"/>
</dbReference>
<dbReference type="PANTHER" id="PTHR12198">
    <property type="entry name" value="HOMEOBOX PROTEIN PROSPERO/PROX-1/CEH-26"/>
    <property type="match status" value="1"/>
</dbReference>
<evidence type="ECO:0000256" key="6">
    <source>
        <dbReference type="ARBA" id="ARBA00023163"/>
    </source>
</evidence>
<dbReference type="GO" id="GO:0010001">
    <property type="term" value="P:glial cell differentiation"/>
    <property type="evidence" value="ECO:0007669"/>
    <property type="project" value="UniProtKB-ARBA"/>
</dbReference>
<dbReference type="InterPro" id="IPR023082">
    <property type="entry name" value="Homeo_prospero_dom"/>
</dbReference>
<dbReference type="GO" id="GO:0000978">
    <property type="term" value="F:RNA polymerase II cis-regulatory region sequence-specific DNA binding"/>
    <property type="evidence" value="ECO:0007669"/>
    <property type="project" value="TreeGrafter"/>
</dbReference>
<feature type="region of interest" description="Disordered" evidence="9">
    <location>
        <begin position="420"/>
        <end position="445"/>
    </location>
</feature>
<evidence type="ECO:0000256" key="4">
    <source>
        <dbReference type="ARBA" id="ARBA00023125"/>
    </source>
</evidence>
<evidence type="ECO:0000256" key="3">
    <source>
        <dbReference type="ARBA" id="ARBA00023015"/>
    </source>
</evidence>
<feature type="compositionally biased region" description="Polar residues" evidence="9">
    <location>
        <begin position="332"/>
        <end position="343"/>
    </location>
</feature>
<feature type="domain" description="Prospero" evidence="10">
    <location>
        <begin position="687"/>
        <end position="845"/>
    </location>
</feature>
<keyword evidence="7" id="KW-0539">Nucleus</keyword>
<dbReference type="PROSITE" id="PS51818">
    <property type="entry name" value="HOMEO_PROSPERO"/>
    <property type="match status" value="1"/>
</dbReference>
<evidence type="ECO:0000256" key="9">
    <source>
        <dbReference type="SAM" id="MobiDB-lite"/>
    </source>
</evidence>
<proteinExistence type="predicted"/>
<dbReference type="GO" id="GO:0048468">
    <property type="term" value="P:cell development"/>
    <property type="evidence" value="ECO:0007669"/>
    <property type="project" value="UniProtKB-ARBA"/>
</dbReference>
<dbReference type="Gene3D" id="1.10.10.500">
    <property type="entry name" value="Homeo-prospero domain"/>
    <property type="match status" value="1"/>
</dbReference>
<dbReference type="AlphaFoldDB" id="A0A1W7R9X0"/>
<evidence type="ECO:0000256" key="1">
    <source>
        <dbReference type="ARBA" id="ARBA00004123"/>
    </source>
</evidence>
<sequence>MSSEEDSEMETLKNKKRIRQRVDAGEPRNSYASIPNFTSRPIPGMPYHNGFNMLAGGKVLNDLLARHQKGDMMLEDSLRINGGMMTSLEMAETASFLNGGGDSEIVTPPPHQASSPLAENTHLLRDILQGRKVSDEQSACVVLLQGNQPTSVSHASETLGADVAGNHVTPRSRRVADEDGDSKVARMSDQEHETTPASTPSPSHSPNLLRPLSNTLEEKRARVETIVSNMLQGPPPTSRSPGGPQGVGPEQSIPVNGCKKRKLYQPQQHEACRIENGVDEEEDDEDEDDEDTLSPPKQRRLERETLKLQLRQMQDQLAAMQQRYLELFEFETSSSPVRDNNSPRSDDCPRTQTAEDNGKEDGKEEIKCRQSCIVQPPSRLVSGQSDADWLAESLKSEISSSVSQVIDSVITRYTQRRPIARTATSSTGTNSDSDQPKDTNLLSQMLDRKSPRTKVIDRGCRVNGHSQRSSPFPDSLPKSFFYPPGIKPPMSSFFCNTAQQLPAMGLPFIPPTTGGPTELPEQTEAMALVVTPKKKRHKVTDTRITPRTVSRVLGQEQQDPLCNKYNMIASGCPQDQPGPATIYSHHPPPPPLVPVSLPTSVAIPNPSLLHQSDIFTTFHYDHQRLGQYGMSVLDHHDEEVTHGPMLSSSHGARGSPDSLHYSHLKPENGDSSEAGDSPAYESGMAMTSTLTPMHLRKAKLMFFYVRYPSSAVLKMYFPDIKFNKNNTAQLVKWFSNFREFYYIQMEKYARQAFGEGVKNLDDLKVNPDSELLRVLNLHYNRNNHIEAPENFRHVVEQTLKEFYRAIVAGKDTEQSWKKSIYKVIARMDDSVPDYFKSPNFLEQLE</sequence>
<feature type="region of interest" description="Disordered" evidence="9">
    <location>
        <begin position="150"/>
        <end position="210"/>
    </location>
</feature>
<dbReference type="InterPro" id="IPR039350">
    <property type="entry name" value="Prospero_homeodomain"/>
</dbReference>
<evidence type="ECO:0000256" key="8">
    <source>
        <dbReference type="ARBA" id="ARBA00067423"/>
    </source>
</evidence>
<dbReference type="PANTHER" id="PTHR12198:SF0">
    <property type="entry name" value="HOMEOBOX PROTEIN PROSPERO"/>
    <property type="match status" value="1"/>
</dbReference>
<reference evidence="11" key="1">
    <citation type="submission" date="2016-11" db="EMBL/GenBank/DDBJ databases">
        <title>Venom-gland transcriptomics and venom proteomics of the black-back scorpion (Hadrurus spadix) reveal detectability challenges and an unexplored realm of animal toxin diversity.</title>
        <authorList>
            <person name="Rokyta D.R."/>
            <person name="Ward M.J."/>
        </authorList>
    </citation>
    <scope>NUCLEOTIDE SEQUENCE</scope>
    <source>
        <tissue evidence="11">Venom gland</tissue>
    </source>
</reference>
<keyword evidence="4" id="KW-0238">DNA-binding</keyword>
<comment type="subcellular location">
    <subcellularLocation>
        <location evidence="1">Nucleus</location>
    </subcellularLocation>
</comment>
<organism evidence="11">
    <name type="scientific">Hadrurus spadix</name>
    <dbReference type="NCBI Taxonomy" id="141984"/>
    <lineage>
        <taxon>Eukaryota</taxon>
        <taxon>Metazoa</taxon>
        <taxon>Ecdysozoa</taxon>
        <taxon>Arthropoda</taxon>
        <taxon>Chelicerata</taxon>
        <taxon>Arachnida</taxon>
        <taxon>Scorpiones</taxon>
        <taxon>Iurida</taxon>
        <taxon>Iuroidea</taxon>
        <taxon>Hadrurus</taxon>
    </lineage>
</organism>
<keyword evidence="2" id="KW-0217">Developmental protein</keyword>
<evidence type="ECO:0000256" key="7">
    <source>
        <dbReference type="ARBA" id="ARBA00023242"/>
    </source>
</evidence>
<name>A0A1W7R9X0_9SCOR</name>
<evidence type="ECO:0000259" key="10">
    <source>
        <dbReference type="PROSITE" id="PS51818"/>
    </source>
</evidence>
<feature type="compositionally biased region" description="Low complexity" evidence="9">
    <location>
        <begin position="195"/>
        <end position="206"/>
    </location>
</feature>
<dbReference type="SUPFAM" id="SSF46689">
    <property type="entry name" value="Homeodomain-like"/>
    <property type="match status" value="1"/>
</dbReference>
<dbReference type="GO" id="GO:0005634">
    <property type="term" value="C:nucleus"/>
    <property type="evidence" value="ECO:0007669"/>
    <property type="project" value="UniProtKB-SubCell"/>
</dbReference>
<evidence type="ECO:0000256" key="2">
    <source>
        <dbReference type="ARBA" id="ARBA00022473"/>
    </source>
</evidence>
<feature type="region of interest" description="Disordered" evidence="9">
    <location>
        <begin position="1"/>
        <end position="37"/>
    </location>
</feature>
<dbReference type="InterPro" id="IPR037131">
    <property type="entry name" value="Homeo_prospero_dom_sf"/>
</dbReference>
<keyword evidence="5" id="KW-0371">Homeobox</keyword>
<dbReference type="Pfam" id="PF05044">
    <property type="entry name" value="HPD"/>
    <property type="match status" value="1"/>
</dbReference>
<dbReference type="FunFam" id="1.10.10.500:FF:000002">
    <property type="entry name" value="Prospero homeobox 3"/>
    <property type="match status" value="1"/>
</dbReference>
<feature type="region of interest" description="Disordered" evidence="9">
    <location>
        <begin position="332"/>
        <end position="364"/>
    </location>
</feature>
<feature type="compositionally biased region" description="Polar residues" evidence="9">
    <location>
        <begin position="422"/>
        <end position="443"/>
    </location>
</feature>
<evidence type="ECO:0000256" key="5">
    <source>
        <dbReference type="ARBA" id="ARBA00023155"/>
    </source>
</evidence>
<dbReference type="EMBL" id="GFAH01000455">
    <property type="protein sequence ID" value="JAV47934.1"/>
    <property type="molecule type" value="Transcribed_RNA"/>
</dbReference>
<accession>A0A1W7R9X0</accession>
<protein>
    <recommendedName>
        <fullName evidence="8">Homeobox protein prospero</fullName>
    </recommendedName>
</protein>